<dbReference type="AlphaFoldDB" id="A0A8J8NAU0"/>
<comment type="caution">
    <text evidence="1">The sequence shown here is derived from an EMBL/GenBank/DDBJ whole genome shotgun (WGS) entry which is preliminary data.</text>
</comment>
<dbReference type="Proteomes" id="UP000785679">
    <property type="component" value="Unassembled WGS sequence"/>
</dbReference>
<reference evidence="1" key="1">
    <citation type="submission" date="2019-06" db="EMBL/GenBank/DDBJ databases">
        <authorList>
            <person name="Zheng W."/>
        </authorList>
    </citation>
    <scope>NUCLEOTIDE SEQUENCE</scope>
    <source>
        <strain evidence="1">QDHG01</strain>
    </source>
</reference>
<keyword evidence="2" id="KW-1185">Reference proteome</keyword>
<name>A0A8J8NAU0_HALGN</name>
<dbReference type="EMBL" id="RRYP01029757">
    <property type="protein sequence ID" value="TNV71543.1"/>
    <property type="molecule type" value="Genomic_DNA"/>
</dbReference>
<gene>
    <name evidence="1" type="ORF">FGO68_gene8770</name>
</gene>
<accession>A0A8J8NAU0</accession>
<protein>
    <submittedName>
        <fullName evidence="1">Uncharacterized protein</fullName>
    </submittedName>
</protein>
<proteinExistence type="predicted"/>
<organism evidence="1 2">
    <name type="scientific">Halteria grandinella</name>
    <dbReference type="NCBI Taxonomy" id="5974"/>
    <lineage>
        <taxon>Eukaryota</taxon>
        <taxon>Sar</taxon>
        <taxon>Alveolata</taxon>
        <taxon>Ciliophora</taxon>
        <taxon>Intramacronucleata</taxon>
        <taxon>Spirotrichea</taxon>
        <taxon>Stichotrichia</taxon>
        <taxon>Sporadotrichida</taxon>
        <taxon>Halteriidae</taxon>
        <taxon>Halteria</taxon>
    </lineage>
</organism>
<sequence length="136" mass="15563">MSKQHGYAGPKWSSEKIPFSDVSMSVRFFVFLIIQSYDHILTSLQSNKTGIHAFDFWGERRRRKKPRCPPPDPFPGSMNFGTGHPGRFMVIVLIRLVLFVPKVRASSIRFGRSIETYLTTNIRKGCSPAVSFTHSW</sequence>
<evidence type="ECO:0000313" key="2">
    <source>
        <dbReference type="Proteomes" id="UP000785679"/>
    </source>
</evidence>
<evidence type="ECO:0000313" key="1">
    <source>
        <dbReference type="EMBL" id="TNV71543.1"/>
    </source>
</evidence>